<dbReference type="PROSITE" id="PS51898">
    <property type="entry name" value="TYR_RECOMBINASE"/>
    <property type="match status" value="1"/>
</dbReference>
<dbReference type="Gene3D" id="1.10.443.10">
    <property type="entry name" value="Intergrase catalytic core"/>
    <property type="match status" value="1"/>
</dbReference>
<dbReference type="InterPro" id="IPR050090">
    <property type="entry name" value="Tyrosine_recombinase_XerCD"/>
</dbReference>
<reference evidence="4" key="1">
    <citation type="journal article" date="2016" name="Front. Microbiol.">
        <title>Genome Sequence of the Piezophilic, Mesophilic Sulfate-Reducing Bacterium Desulfovibrio indicus J2T.</title>
        <authorList>
            <person name="Cao J."/>
            <person name="Maignien L."/>
            <person name="Shao Z."/>
            <person name="Alain K."/>
            <person name="Jebbar M."/>
        </authorList>
    </citation>
    <scope>NUCLEOTIDE SEQUENCE</scope>
    <source>
        <strain evidence="4">NBRC 103626</strain>
    </source>
</reference>
<proteinExistence type="predicted"/>
<dbReference type="PANTHER" id="PTHR30349">
    <property type="entry name" value="PHAGE INTEGRASE-RELATED"/>
    <property type="match status" value="1"/>
</dbReference>
<dbReference type="EMBL" id="BPQM01000026">
    <property type="protein sequence ID" value="GJD77959.1"/>
    <property type="molecule type" value="Genomic_DNA"/>
</dbReference>
<keyword evidence="5" id="KW-1185">Reference proteome</keyword>
<gene>
    <name evidence="4" type="primary">xerC_3</name>
    <name evidence="4" type="ORF">NBEOAGPD_1171</name>
</gene>
<dbReference type="InterPro" id="IPR011010">
    <property type="entry name" value="DNA_brk_join_enz"/>
</dbReference>
<dbReference type="InterPro" id="IPR013762">
    <property type="entry name" value="Integrase-like_cat_sf"/>
</dbReference>
<comment type="caution">
    <text evidence="4">The sequence shown here is derived from an EMBL/GenBank/DDBJ whole genome shotgun (WGS) entry which is preliminary data.</text>
</comment>
<organism evidence="4 5">
    <name type="scientific">Methylobacterium gregans</name>
    <dbReference type="NCBI Taxonomy" id="374424"/>
    <lineage>
        <taxon>Bacteria</taxon>
        <taxon>Pseudomonadati</taxon>
        <taxon>Pseudomonadota</taxon>
        <taxon>Alphaproteobacteria</taxon>
        <taxon>Hyphomicrobiales</taxon>
        <taxon>Methylobacteriaceae</taxon>
        <taxon>Methylobacterium</taxon>
    </lineage>
</organism>
<evidence type="ECO:0000256" key="2">
    <source>
        <dbReference type="ARBA" id="ARBA00023172"/>
    </source>
</evidence>
<evidence type="ECO:0000256" key="1">
    <source>
        <dbReference type="ARBA" id="ARBA00022908"/>
    </source>
</evidence>
<dbReference type="Pfam" id="PF00589">
    <property type="entry name" value="Phage_integrase"/>
    <property type="match status" value="1"/>
</dbReference>
<name>A0AA37HLG4_9HYPH</name>
<dbReference type="GO" id="GO:0015074">
    <property type="term" value="P:DNA integration"/>
    <property type="evidence" value="ECO:0007669"/>
    <property type="project" value="UniProtKB-KW"/>
</dbReference>
<dbReference type="InterPro" id="IPR002104">
    <property type="entry name" value="Integrase_catalytic"/>
</dbReference>
<dbReference type="Proteomes" id="UP001055108">
    <property type="component" value="Unassembled WGS sequence"/>
</dbReference>
<dbReference type="SUPFAM" id="SSF56349">
    <property type="entry name" value="DNA breaking-rejoining enzymes"/>
    <property type="match status" value="1"/>
</dbReference>
<keyword evidence="2" id="KW-0233">DNA recombination</keyword>
<accession>A0AA37HLG4</accession>
<dbReference type="PANTHER" id="PTHR30349:SF64">
    <property type="entry name" value="PROPHAGE INTEGRASE INTD-RELATED"/>
    <property type="match status" value="1"/>
</dbReference>
<evidence type="ECO:0000313" key="4">
    <source>
        <dbReference type="EMBL" id="GJD77959.1"/>
    </source>
</evidence>
<protein>
    <submittedName>
        <fullName evidence="4">Tyrosine recombinase XerC</fullName>
    </submittedName>
</protein>
<evidence type="ECO:0000313" key="5">
    <source>
        <dbReference type="Proteomes" id="UP001055108"/>
    </source>
</evidence>
<dbReference type="GO" id="GO:0003677">
    <property type="term" value="F:DNA binding"/>
    <property type="evidence" value="ECO:0007669"/>
    <property type="project" value="InterPro"/>
</dbReference>
<sequence length="396" mass="45420">MSVYKRPDASAYWCEFHIDGDRFRLATGQTERRAAQLSEKRLKAEIQAQRAAEAKARANWGGKAAPTMGALVVLYWEQVGQYHAVPKTTWRALEWLTEHFGEETLITEITGQRIAEMVARRRGIRVVRDKATHRLREIASDNVQNATVNRYAVDPLRKIFLRARDVWGYPVMSPKWGNYRLREPEERVREAALVEETAIIKALGPDYGRLFRFMIATGCRASGALLTWSQIDRHSMLVRVRNKGKEGQARFYTMPLTARQLAILDECQGHHPTHVFTYAPARPGKTADGKPREVPRRAITDSGFKTHWRRYVRNAGIAEGFRRHDTRHTLGTRLVRTTGNLKLAQKQLGHARIETTMRYAHVLVEDIRAGVEAMENAHVARDTHVFHPRSKVYRAK</sequence>
<dbReference type="AlphaFoldDB" id="A0AA37HLG4"/>
<reference evidence="4" key="2">
    <citation type="submission" date="2021-08" db="EMBL/GenBank/DDBJ databases">
        <authorList>
            <person name="Tani A."/>
            <person name="Ola A."/>
            <person name="Ogura Y."/>
            <person name="Katsura K."/>
            <person name="Hayashi T."/>
        </authorList>
    </citation>
    <scope>NUCLEOTIDE SEQUENCE</scope>
    <source>
        <strain evidence="4">NBRC 103626</strain>
    </source>
</reference>
<evidence type="ECO:0000259" key="3">
    <source>
        <dbReference type="PROSITE" id="PS51898"/>
    </source>
</evidence>
<keyword evidence="1" id="KW-0229">DNA integration</keyword>
<dbReference type="GO" id="GO:0006310">
    <property type="term" value="P:DNA recombination"/>
    <property type="evidence" value="ECO:0007669"/>
    <property type="project" value="UniProtKB-KW"/>
</dbReference>
<feature type="domain" description="Tyr recombinase" evidence="3">
    <location>
        <begin position="182"/>
        <end position="372"/>
    </location>
</feature>
<dbReference type="CDD" id="cd00796">
    <property type="entry name" value="INT_Rci_Hp1_C"/>
    <property type="match status" value="1"/>
</dbReference>